<protein>
    <submittedName>
        <fullName evidence="1">Lycopene beta-cyclase</fullName>
        <ecNumber evidence="1">5.5.1.19</ecNumber>
    </submittedName>
</protein>
<dbReference type="Pfam" id="PF05834">
    <property type="entry name" value="Lycopene_cycl"/>
    <property type="match status" value="1"/>
</dbReference>
<accession>A0A852ZMF4</accession>
<dbReference type="RefSeq" id="WP_179812618.1">
    <property type="nucleotide sequence ID" value="NZ_JACBZD010000001.1"/>
</dbReference>
<gene>
    <name evidence="1" type="ORF">FHU37_000536</name>
</gene>
<dbReference type="InterPro" id="IPR036188">
    <property type="entry name" value="FAD/NAD-bd_sf"/>
</dbReference>
<reference evidence="1 2" key="1">
    <citation type="submission" date="2020-07" db="EMBL/GenBank/DDBJ databases">
        <title>Sequencing the genomes of 1000 actinobacteria strains.</title>
        <authorList>
            <person name="Klenk H.-P."/>
        </authorList>
    </citation>
    <scope>NUCLEOTIDE SEQUENCE [LARGE SCALE GENOMIC DNA]</scope>
    <source>
        <strain evidence="1 2">DSM 42178</strain>
    </source>
</reference>
<keyword evidence="2" id="KW-1185">Reference proteome</keyword>
<comment type="caution">
    <text evidence="1">The sequence shown here is derived from an EMBL/GenBank/DDBJ whole genome shotgun (WGS) entry which is preliminary data.</text>
</comment>
<dbReference type="EMBL" id="JACBZD010000001">
    <property type="protein sequence ID" value="NYI03593.1"/>
    <property type="molecule type" value="Genomic_DNA"/>
</dbReference>
<dbReference type="SUPFAM" id="SSF51905">
    <property type="entry name" value="FAD/NAD(P)-binding domain"/>
    <property type="match status" value="1"/>
</dbReference>
<name>A0A852ZMF4_9ACTN</name>
<dbReference type="GO" id="GO:0016853">
    <property type="term" value="F:isomerase activity"/>
    <property type="evidence" value="ECO:0007669"/>
    <property type="project" value="UniProtKB-KW"/>
</dbReference>
<sequence>MGRPIDGDTHVAVVGAGAAGLSLAAGLAGLPEGRRPRLTVLEAPAGRAGASPERTWCFWERAEGELDALLAARWDAVEVVDASGRAHGGPVAPLAYKMLRSRDHRRALDARLEAAGARCLQAWVREVADAPDGRSAVVRGRDAAGRAVRVVADWVFDSRPPAAPGAPPAGRAALVQHFTGWFVRTGRNAFVPSSARLMDLRVPQPARGVAFVYVLPLSPRAALVEYTEFTPSPLPPGDHRAALRRYAREVLRLPPFEVTGAERGAIPMTDLPFPRRAGRRVFRIGTAGGATRPSTGYTFSGARRQAAEVVAALVAGREPLPPVPYPRRHLWMDAALLHGLAAGRLDGADFFAGLFRRNPPERLLRFLDGGTSPAEELAVGLTVPTVPMLSTLGHLLAARMSGRIRRR</sequence>
<keyword evidence="1" id="KW-0413">Isomerase</keyword>
<dbReference type="AlphaFoldDB" id="A0A852ZMF4"/>
<evidence type="ECO:0000313" key="1">
    <source>
        <dbReference type="EMBL" id="NYI03593.1"/>
    </source>
</evidence>
<dbReference type="Proteomes" id="UP000567795">
    <property type="component" value="Unassembled WGS sequence"/>
</dbReference>
<dbReference type="EC" id="5.5.1.19" evidence="1"/>
<organism evidence="1 2">
    <name type="scientific">Allostreptomyces psammosilenae</name>
    <dbReference type="NCBI Taxonomy" id="1892865"/>
    <lineage>
        <taxon>Bacteria</taxon>
        <taxon>Bacillati</taxon>
        <taxon>Actinomycetota</taxon>
        <taxon>Actinomycetes</taxon>
        <taxon>Kitasatosporales</taxon>
        <taxon>Streptomycetaceae</taxon>
        <taxon>Allostreptomyces</taxon>
    </lineage>
</organism>
<evidence type="ECO:0000313" key="2">
    <source>
        <dbReference type="Proteomes" id="UP000567795"/>
    </source>
</evidence>
<proteinExistence type="predicted"/>